<dbReference type="PROSITE" id="PS01071">
    <property type="entry name" value="GRPE"/>
    <property type="match status" value="1"/>
</dbReference>
<comment type="caution">
    <text evidence="13">The sequence shown here is derived from an EMBL/GenBank/DDBJ whole genome shotgun (WGS) entry which is preliminary data.</text>
</comment>
<name>A0A846QV61_9BACT</name>
<evidence type="ECO:0000256" key="4">
    <source>
        <dbReference type="ARBA" id="ARBA00022490"/>
    </source>
</evidence>
<comment type="function">
    <text evidence="7 10 11">Participates actively in the response to hyperosmotic and heat shock by preventing the aggregation of stress-denatured proteins, in association with DnaK and GrpE. It is the nucleotide exchange factor for DnaK and may function as a thermosensor. Unfolded proteins bind initially to DnaJ; upon interaction with the DnaJ-bound protein, DnaK hydrolyzes its bound ATP, resulting in the formation of a stable complex. GrpE releases ADP from DnaK; ATP binding to DnaK triggers the release of the substrate protein, thus completing the reaction cycle. Several rounds of ATP-dependent interactions between DnaJ, DnaK and GrpE are required for fully efficient folding.</text>
</comment>
<reference evidence="13 14" key="1">
    <citation type="submission" date="2020-03" db="EMBL/GenBank/DDBJ databases">
        <title>Genomic Encyclopedia of Type Strains, Phase IV (KMG-IV): sequencing the most valuable type-strain genomes for metagenomic binning, comparative biology and taxonomic classification.</title>
        <authorList>
            <person name="Goeker M."/>
        </authorList>
    </citation>
    <scope>NUCLEOTIDE SEQUENCE [LARGE SCALE GENOMIC DNA]</scope>
    <source>
        <strain evidence="13 14">DSM 24233</strain>
    </source>
</reference>
<dbReference type="GO" id="GO:0000774">
    <property type="term" value="F:adenyl-nucleotide exchange factor activity"/>
    <property type="evidence" value="ECO:0007669"/>
    <property type="project" value="InterPro"/>
</dbReference>
<dbReference type="GO" id="GO:0006457">
    <property type="term" value="P:protein folding"/>
    <property type="evidence" value="ECO:0007669"/>
    <property type="project" value="InterPro"/>
</dbReference>
<dbReference type="AlphaFoldDB" id="A0A846QV61"/>
<organism evidence="13 14">
    <name type="scientific">Desulfobaculum xiamenense</name>
    <dbReference type="NCBI Taxonomy" id="995050"/>
    <lineage>
        <taxon>Bacteria</taxon>
        <taxon>Pseudomonadati</taxon>
        <taxon>Thermodesulfobacteriota</taxon>
        <taxon>Desulfovibrionia</taxon>
        <taxon>Desulfovibrionales</taxon>
        <taxon>Desulfovibrionaceae</taxon>
        <taxon>Desulfobaculum</taxon>
    </lineage>
</organism>
<dbReference type="PRINTS" id="PR00773">
    <property type="entry name" value="GRPEPROTEIN"/>
</dbReference>
<dbReference type="Proteomes" id="UP000580856">
    <property type="component" value="Unassembled WGS sequence"/>
</dbReference>
<dbReference type="InterPro" id="IPR000740">
    <property type="entry name" value="GrpE"/>
</dbReference>
<dbReference type="PANTHER" id="PTHR21237">
    <property type="entry name" value="GRPE PROTEIN"/>
    <property type="match status" value="1"/>
</dbReference>
<evidence type="ECO:0000256" key="7">
    <source>
        <dbReference type="ARBA" id="ARBA00053401"/>
    </source>
</evidence>
<evidence type="ECO:0000256" key="12">
    <source>
        <dbReference type="RuleBase" id="RU004478"/>
    </source>
</evidence>
<keyword evidence="4 10" id="KW-0963">Cytoplasm</keyword>
<gene>
    <name evidence="10" type="primary">grpE</name>
    <name evidence="13" type="ORF">GGQ74_003147</name>
</gene>
<evidence type="ECO:0000256" key="3">
    <source>
        <dbReference type="ARBA" id="ARBA00011738"/>
    </source>
</evidence>
<evidence type="ECO:0000256" key="5">
    <source>
        <dbReference type="ARBA" id="ARBA00023016"/>
    </source>
</evidence>
<dbReference type="InterPro" id="IPR013805">
    <property type="entry name" value="GrpE_CC"/>
</dbReference>
<keyword evidence="5 10" id="KW-0346">Stress response</keyword>
<comment type="subcellular location">
    <subcellularLocation>
        <location evidence="1 10">Cytoplasm</location>
    </subcellularLocation>
</comment>
<dbReference type="GO" id="GO:0051087">
    <property type="term" value="F:protein-folding chaperone binding"/>
    <property type="evidence" value="ECO:0007669"/>
    <property type="project" value="InterPro"/>
</dbReference>
<dbReference type="Pfam" id="PF01025">
    <property type="entry name" value="GrpE"/>
    <property type="match status" value="1"/>
</dbReference>
<keyword evidence="6 10" id="KW-0143">Chaperone</keyword>
<evidence type="ECO:0000256" key="2">
    <source>
        <dbReference type="ARBA" id="ARBA00009054"/>
    </source>
</evidence>
<dbReference type="GO" id="GO:0005737">
    <property type="term" value="C:cytoplasm"/>
    <property type="evidence" value="ECO:0007669"/>
    <property type="project" value="UniProtKB-SubCell"/>
</dbReference>
<dbReference type="Gene3D" id="2.30.22.10">
    <property type="entry name" value="Head domain of nucleotide exchange factor GrpE"/>
    <property type="match status" value="1"/>
</dbReference>
<dbReference type="HAMAP" id="MF_01151">
    <property type="entry name" value="GrpE"/>
    <property type="match status" value="1"/>
</dbReference>
<proteinExistence type="inferred from homology"/>
<dbReference type="NCBIfam" id="NF010738">
    <property type="entry name" value="PRK14140.1"/>
    <property type="match status" value="1"/>
</dbReference>
<dbReference type="SUPFAM" id="SSF58014">
    <property type="entry name" value="Coiled-coil domain of nucleotide exchange factor GrpE"/>
    <property type="match status" value="1"/>
</dbReference>
<accession>A0A846QV61</accession>
<dbReference type="CDD" id="cd00446">
    <property type="entry name" value="GrpE"/>
    <property type="match status" value="1"/>
</dbReference>
<dbReference type="Gene3D" id="3.90.20.20">
    <property type="match status" value="1"/>
</dbReference>
<evidence type="ECO:0000256" key="6">
    <source>
        <dbReference type="ARBA" id="ARBA00023186"/>
    </source>
</evidence>
<comment type="similarity">
    <text evidence="2 10 12">Belongs to the GrpE family.</text>
</comment>
<dbReference type="PANTHER" id="PTHR21237:SF23">
    <property type="entry name" value="GRPE PROTEIN HOMOLOG, MITOCHONDRIAL"/>
    <property type="match status" value="1"/>
</dbReference>
<keyword evidence="14" id="KW-1185">Reference proteome</keyword>
<evidence type="ECO:0000256" key="11">
    <source>
        <dbReference type="RuleBase" id="RU000639"/>
    </source>
</evidence>
<evidence type="ECO:0000256" key="1">
    <source>
        <dbReference type="ARBA" id="ARBA00004496"/>
    </source>
</evidence>
<sequence length="191" mass="21549">MTMEKDMDTVEMNETTEAANTDAATELTLTDEELRTLCAERVCPQCPEKAEMEDQRLRLLADMDNTRKRLERDKDEFRKFATEKVLADLLPVLDNLDLALKHAPTSAECKNFVLGVDMTRKAFLDALSKHALEPVGELGEEFSPEIHEAVGQEERTDMEPGRVANLLNRGYRLNGRLLRPAMVMVSKAPEA</sequence>
<evidence type="ECO:0000313" key="14">
    <source>
        <dbReference type="Proteomes" id="UP000580856"/>
    </source>
</evidence>
<dbReference type="GO" id="GO:0042803">
    <property type="term" value="F:protein homodimerization activity"/>
    <property type="evidence" value="ECO:0007669"/>
    <property type="project" value="InterPro"/>
</dbReference>
<evidence type="ECO:0000256" key="8">
    <source>
        <dbReference type="ARBA" id="ARBA00072274"/>
    </source>
</evidence>
<evidence type="ECO:0000256" key="9">
    <source>
        <dbReference type="ARBA" id="ARBA00076414"/>
    </source>
</evidence>
<dbReference type="GO" id="GO:0051082">
    <property type="term" value="F:unfolded protein binding"/>
    <property type="evidence" value="ECO:0007669"/>
    <property type="project" value="TreeGrafter"/>
</dbReference>
<dbReference type="EMBL" id="JAATJA010000005">
    <property type="protein sequence ID" value="NJB69445.1"/>
    <property type="molecule type" value="Genomic_DNA"/>
</dbReference>
<protein>
    <recommendedName>
        <fullName evidence="8 10">Protein GrpE</fullName>
    </recommendedName>
    <alternativeName>
        <fullName evidence="9 10">HSP-70 cofactor</fullName>
    </alternativeName>
</protein>
<comment type="subunit">
    <text evidence="3 10">Homodimer.</text>
</comment>
<evidence type="ECO:0000313" key="13">
    <source>
        <dbReference type="EMBL" id="NJB69445.1"/>
    </source>
</evidence>
<dbReference type="SUPFAM" id="SSF51064">
    <property type="entry name" value="Head domain of nucleotide exchange factor GrpE"/>
    <property type="match status" value="1"/>
</dbReference>
<dbReference type="InterPro" id="IPR009012">
    <property type="entry name" value="GrpE_head"/>
</dbReference>
<dbReference type="FunFam" id="2.30.22.10:FF:000001">
    <property type="entry name" value="Protein GrpE"/>
    <property type="match status" value="1"/>
</dbReference>
<evidence type="ECO:0000256" key="10">
    <source>
        <dbReference type="HAMAP-Rule" id="MF_01151"/>
    </source>
</evidence>